<dbReference type="Gene3D" id="1.10.8.430">
    <property type="entry name" value="Helical domain of apoptotic protease-activating factors"/>
    <property type="match status" value="1"/>
</dbReference>
<dbReference type="SUPFAM" id="SSF46785">
    <property type="entry name" value="Winged helix' DNA-binding domain"/>
    <property type="match status" value="1"/>
</dbReference>
<dbReference type="InterPro" id="IPR036390">
    <property type="entry name" value="WH_DNA-bd_sf"/>
</dbReference>
<dbReference type="EMBL" id="QGKY02000164">
    <property type="protein sequence ID" value="KAF2592220.1"/>
    <property type="molecule type" value="Genomic_DNA"/>
</dbReference>
<dbReference type="GO" id="GO:0006952">
    <property type="term" value="P:defense response"/>
    <property type="evidence" value="ECO:0007669"/>
    <property type="project" value="InterPro"/>
</dbReference>
<evidence type="ECO:0000256" key="1">
    <source>
        <dbReference type="ARBA" id="ARBA00022737"/>
    </source>
</evidence>
<keyword evidence="1" id="KW-0677">Repeat</keyword>
<dbReference type="InterPro" id="IPR044974">
    <property type="entry name" value="Disease_R_plants"/>
</dbReference>
<reference evidence="3" key="1">
    <citation type="submission" date="2019-12" db="EMBL/GenBank/DDBJ databases">
        <title>Genome sequencing and annotation of Brassica cretica.</title>
        <authorList>
            <person name="Studholme D.J."/>
            <person name="Sarris P.F."/>
        </authorList>
    </citation>
    <scope>NUCLEOTIDE SEQUENCE</scope>
    <source>
        <strain evidence="3">PFS-102/07</strain>
        <tissue evidence="3">Leaf</tissue>
    </source>
</reference>
<dbReference type="Pfam" id="PF23282">
    <property type="entry name" value="WHD_ROQ1"/>
    <property type="match status" value="1"/>
</dbReference>
<dbReference type="InterPro" id="IPR042197">
    <property type="entry name" value="Apaf_helical"/>
</dbReference>
<comment type="caution">
    <text evidence="3">The sequence shown here is derived from an EMBL/GenBank/DDBJ whole genome shotgun (WGS) entry which is preliminary data.</text>
</comment>
<name>A0A8S9KAW9_BRACR</name>
<sequence length="193" mass="21875">MAKTKPSTAFHILMKVSIREDEAAMVAKTVQSVSSGLLKMRPTTSRLAHGLPSALVAYALHLSENTTIERWEDELRLLETSPHKNVEEILRNSYDGLDNNDKIAFLHVACLLNGYPFNHVTSLLDAGSTRINHLSKKSLISISTDGCINMHFLVVQTGKEIVRQECEYRPFRQRFLWDADDIYNVLDNKIVSY</sequence>
<feature type="domain" description="Disease resistance protein Roq1-like winged-helix" evidence="2">
    <location>
        <begin position="99"/>
        <end position="164"/>
    </location>
</feature>
<evidence type="ECO:0000313" key="3">
    <source>
        <dbReference type="EMBL" id="KAF2592220.1"/>
    </source>
</evidence>
<gene>
    <name evidence="3" type="ORF">F2Q70_00044652</name>
</gene>
<accession>A0A8S9KAW9</accession>
<evidence type="ECO:0000259" key="2">
    <source>
        <dbReference type="Pfam" id="PF23282"/>
    </source>
</evidence>
<organism evidence="3">
    <name type="scientific">Brassica cretica</name>
    <name type="common">Mustard</name>
    <dbReference type="NCBI Taxonomy" id="69181"/>
    <lineage>
        <taxon>Eukaryota</taxon>
        <taxon>Viridiplantae</taxon>
        <taxon>Streptophyta</taxon>
        <taxon>Embryophyta</taxon>
        <taxon>Tracheophyta</taxon>
        <taxon>Spermatophyta</taxon>
        <taxon>Magnoliopsida</taxon>
        <taxon>eudicotyledons</taxon>
        <taxon>Gunneridae</taxon>
        <taxon>Pentapetalae</taxon>
        <taxon>rosids</taxon>
        <taxon>malvids</taxon>
        <taxon>Brassicales</taxon>
        <taxon>Brassicaceae</taxon>
        <taxon>Brassiceae</taxon>
        <taxon>Brassica</taxon>
    </lineage>
</organism>
<proteinExistence type="predicted"/>
<dbReference type="PANTHER" id="PTHR11017:SF501">
    <property type="entry name" value="ADP-RIBOSYL CYCLASE_CYCLIC ADP-RIBOSE HYDROLASE-RELATED"/>
    <property type="match status" value="1"/>
</dbReference>
<dbReference type="InterPro" id="IPR058192">
    <property type="entry name" value="WHD_ROQ1-like"/>
</dbReference>
<dbReference type="AlphaFoldDB" id="A0A8S9KAW9"/>
<dbReference type="PANTHER" id="PTHR11017">
    <property type="entry name" value="LEUCINE-RICH REPEAT-CONTAINING PROTEIN"/>
    <property type="match status" value="1"/>
</dbReference>
<protein>
    <recommendedName>
        <fullName evidence="2">Disease resistance protein Roq1-like winged-helix domain-containing protein</fullName>
    </recommendedName>
</protein>